<protein>
    <submittedName>
        <fullName evidence="2">Uncharacterized protein</fullName>
    </submittedName>
</protein>
<dbReference type="Proteomes" id="UP001190700">
    <property type="component" value="Unassembled WGS sequence"/>
</dbReference>
<dbReference type="EMBL" id="LGRX02014544">
    <property type="protein sequence ID" value="KAK3264443.1"/>
    <property type="molecule type" value="Genomic_DNA"/>
</dbReference>
<keyword evidence="3" id="KW-1185">Reference proteome</keyword>
<feature type="region of interest" description="Disordered" evidence="1">
    <location>
        <begin position="5"/>
        <end position="39"/>
    </location>
</feature>
<gene>
    <name evidence="2" type="ORF">CYMTET_26815</name>
</gene>
<organism evidence="2 3">
    <name type="scientific">Cymbomonas tetramitiformis</name>
    <dbReference type="NCBI Taxonomy" id="36881"/>
    <lineage>
        <taxon>Eukaryota</taxon>
        <taxon>Viridiplantae</taxon>
        <taxon>Chlorophyta</taxon>
        <taxon>Pyramimonadophyceae</taxon>
        <taxon>Pyramimonadales</taxon>
        <taxon>Pyramimonadaceae</taxon>
        <taxon>Cymbomonas</taxon>
    </lineage>
</organism>
<feature type="compositionally biased region" description="Basic residues" evidence="1">
    <location>
        <begin position="179"/>
        <end position="189"/>
    </location>
</feature>
<sequence>MFSLVMERMNNQEQDSGAWTSESCPLQSPEPHANHASQRPVDRMICKRMLEMAIKECTWGPKATKQNLETWRNITFDGKKLSIPDPQKFDVPVNGFLEFDYVSQKRAPSVAKPIRPTDMLKLLFEVETRQVAYSRKVESVQQKQRSAILFQQEQAKQAALRSLENTTSASRDAASKSPPRGKKGKKAKKKGPEVIPETHEVEQDEQDFIMPLVIQKDKEKFIENMAKKMTGLGDSTQLWIHSAVTYLRIHYASTFFFRCRQLIEILKRMDHGEQRVETMCMFYARVVDFSEFGEVIKILNKDDQIEVQQRLGWWNLYNEKSLDGLYYKLSVHLQEDMRVLSRICRVAHAHQQAMSKRLEAGLKLKKSDVVHIITDMSINGHSVHVPEDDHMFATITALANIRNQEGYIEFSIRLTKGSRDVATNENLTKRFSEMRVND</sequence>
<proteinExistence type="predicted"/>
<accession>A0AAE0FRP7</accession>
<feature type="compositionally biased region" description="Basic and acidic residues" evidence="1">
    <location>
        <begin position="190"/>
        <end position="201"/>
    </location>
</feature>
<evidence type="ECO:0000313" key="2">
    <source>
        <dbReference type="EMBL" id="KAK3264443.1"/>
    </source>
</evidence>
<comment type="caution">
    <text evidence="2">The sequence shown here is derived from an EMBL/GenBank/DDBJ whole genome shotgun (WGS) entry which is preliminary data.</text>
</comment>
<feature type="region of interest" description="Disordered" evidence="1">
    <location>
        <begin position="160"/>
        <end position="201"/>
    </location>
</feature>
<reference evidence="2 3" key="1">
    <citation type="journal article" date="2015" name="Genome Biol. Evol.">
        <title>Comparative Genomics of a Bacterivorous Green Alga Reveals Evolutionary Causalities and Consequences of Phago-Mixotrophic Mode of Nutrition.</title>
        <authorList>
            <person name="Burns J.A."/>
            <person name="Paasch A."/>
            <person name="Narechania A."/>
            <person name="Kim E."/>
        </authorList>
    </citation>
    <scope>NUCLEOTIDE SEQUENCE [LARGE SCALE GENOMIC DNA]</scope>
    <source>
        <strain evidence="2 3">PLY_AMNH</strain>
    </source>
</reference>
<dbReference type="AlphaFoldDB" id="A0AAE0FRP7"/>
<name>A0AAE0FRP7_9CHLO</name>
<evidence type="ECO:0000313" key="3">
    <source>
        <dbReference type="Proteomes" id="UP001190700"/>
    </source>
</evidence>
<evidence type="ECO:0000256" key="1">
    <source>
        <dbReference type="SAM" id="MobiDB-lite"/>
    </source>
</evidence>
<feature type="compositionally biased region" description="Polar residues" evidence="1">
    <location>
        <begin position="9"/>
        <end position="26"/>
    </location>
</feature>